<accession>A0A197JD47</accession>
<evidence type="ECO:0000313" key="3">
    <source>
        <dbReference type="EMBL" id="OAQ23168.1"/>
    </source>
</evidence>
<dbReference type="OrthoDB" id="2440420at2759"/>
<evidence type="ECO:0000313" key="4">
    <source>
        <dbReference type="Proteomes" id="UP000078512"/>
    </source>
</evidence>
<organism evidence="2 4">
    <name type="scientific">Linnemannia elongata AG-77</name>
    <dbReference type="NCBI Taxonomy" id="1314771"/>
    <lineage>
        <taxon>Eukaryota</taxon>
        <taxon>Fungi</taxon>
        <taxon>Fungi incertae sedis</taxon>
        <taxon>Mucoromycota</taxon>
        <taxon>Mortierellomycotina</taxon>
        <taxon>Mortierellomycetes</taxon>
        <taxon>Mortierellales</taxon>
        <taxon>Mortierellaceae</taxon>
        <taxon>Linnemannia</taxon>
    </lineage>
</organism>
<evidence type="ECO:0008006" key="5">
    <source>
        <dbReference type="Google" id="ProtNLM"/>
    </source>
</evidence>
<dbReference type="AlphaFoldDB" id="A0A197JD47"/>
<feature type="non-terminal residue" evidence="2">
    <location>
        <position position="1"/>
    </location>
</feature>
<feature type="non-terminal residue" evidence="2">
    <location>
        <position position="112"/>
    </location>
</feature>
<dbReference type="EMBL" id="KV442128">
    <property type="protein sequence ID" value="OAQ23168.1"/>
    <property type="molecule type" value="Genomic_DNA"/>
</dbReference>
<dbReference type="EMBL" id="KV442172">
    <property type="protein sequence ID" value="OAQ22374.1"/>
    <property type="molecule type" value="Genomic_DNA"/>
</dbReference>
<feature type="compositionally biased region" description="Basic residues" evidence="1">
    <location>
        <begin position="11"/>
        <end position="20"/>
    </location>
</feature>
<evidence type="ECO:0000313" key="2">
    <source>
        <dbReference type="EMBL" id="OAQ22374.1"/>
    </source>
</evidence>
<protein>
    <recommendedName>
        <fullName evidence="5">Transposase</fullName>
    </recommendedName>
</protein>
<gene>
    <name evidence="2" type="ORF">K457DRAFT_38307</name>
    <name evidence="3" type="ORF">K457DRAFT_39418</name>
</gene>
<keyword evidence="4" id="KW-1185">Reference proteome</keyword>
<sequence length="112" mass="11884">GAAGTAVGSRIKGHAKRGGRKLTDQHRQYGPVGYTNENRTSRICSACFVPVTLSRATRIKDGESRTIRLHGSVDCHNPLCPRRQAGRGTMGRDANAANNILISGASILLSAT</sequence>
<name>A0A197JD47_9FUNG</name>
<evidence type="ECO:0000256" key="1">
    <source>
        <dbReference type="SAM" id="MobiDB-lite"/>
    </source>
</evidence>
<feature type="region of interest" description="Disordered" evidence="1">
    <location>
        <begin position="1"/>
        <end position="35"/>
    </location>
</feature>
<reference evidence="2 4" key="1">
    <citation type="submission" date="2016-05" db="EMBL/GenBank/DDBJ databases">
        <title>Genome sequencing reveals origins of a unique bacterial endosymbiosis in the earliest lineages of terrestrial Fungi.</title>
        <authorList>
            <consortium name="DOE Joint Genome Institute"/>
            <person name="Uehling J."/>
            <person name="Gryganskyi A."/>
            <person name="Hameed K."/>
            <person name="Tschaplinski T."/>
            <person name="Misztal P."/>
            <person name="Wu S."/>
            <person name="Desiro A."/>
            <person name="Vande Pol N."/>
            <person name="Du Z.-Y."/>
            <person name="Zienkiewicz A."/>
            <person name="Zienkiewicz K."/>
            <person name="Morin E."/>
            <person name="Tisserant E."/>
            <person name="Splivallo R."/>
            <person name="Hainaut M."/>
            <person name="Henrissat B."/>
            <person name="Ohm R."/>
            <person name="Kuo A."/>
            <person name="Yan J."/>
            <person name="Lipzen A."/>
            <person name="Nolan M."/>
            <person name="Labutti K."/>
            <person name="Barry K."/>
            <person name="Goldstein A."/>
            <person name="Labbe J."/>
            <person name="Schadt C."/>
            <person name="Tuskan G."/>
            <person name="Grigoriev I."/>
            <person name="Martin F."/>
            <person name="Vilgalys R."/>
            <person name="Bonito G."/>
        </authorList>
    </citation>
    <scope>NUCLEOTIDE SEQUENCE [LARGE SCALE GENOMIC DNA]</scope>
    <source>
        <strain evidence="2 4">AG-77</strain>
    </source>
</reference>
<proteinExistence type="predicted"/>
<dbReference type="Proteomes" id="UP000078512">
    <property type="component" value="Unassembled WGS sequence"/>
</dbReference>